<sequence>MHKNQQQPKQNQKQQAQQAESKTYADPKKLNGPNQPST</sequence>
<evidence type="ECO:0000313" key="2">
    <source>
        <dbReference type="EMBL" id="MBM7703317.1"/>
    </source>
</evidence>
<feature type="compositionally biased region" description="Low complexity" evidence="1">
    <location>
        <begin position="1"/>
        <end position="19"/>
    </location>
</feature>
<protein>
    <submittedName>
        <fullName evidence="2">Uncharacterized protein</fullName>
    </submittedName>
</protein>
<reference evidence="2 3" key="1">
    <citation type="submission" date="2021-01" db="EMBL/GenBank/DDBJ databases">
        <title>Genomic Encyclopedia of Type Strains, Phase IV (KMG-IV): sequencing the most valuable type-strain genomes for metagenomic binning, comparative biology and taxonomic classification.</title>
        <authorList>
            <person name="Goeker M."/>
        </authorList>
    </citation>
    <scope>NUCLEOTIDE SEQUENCE [LARGE SCALE GENOMIC DNA]</scope>
    <source>
        <strain evidence="2 3">DSM 104297</strain>
    </source>
</reference>
<name>A0ABS2QWI9_9BACI</name>
<feature type="region of interest" description="Disordered" evidence="1">
    <location>
        <begin position="1"/>
        <end position="38"/>
    </location>
</feature>
<proteinExistence type="predicted"/>
<accession>A0ABS2QWI9</accession>
<keyword evidence="3" id="KW-1185">Reference proteome</keyword>
<gene>
    <name evidence="2" type="ORF">JOC83_002164</name>
</gene>
<evidence type="ECO:0000256" key="1">
    <source>
        <dbReference type="SAM" id="MobiDB-lite"/>
    </source>
</evidence>
<evidence type="ECO:0000313" key="3">
    <source>
        <dbReference type="Proteomes" id="UP000809829"/>
    </source>
</evidence>
<organism evidence="2 3">
    <name type="scientific">Priestia iocasae</name>
    <dbReference type="NCBI Taxonomy" id="2291674"/>
    <lineage>
        <taxon>Bacteria</taxon>
        <taxon>Bacillati</taxon>
        <taxon>Bacillota</taxon>
        <taxon>Bacilli</taxon>
        <taxon>Bacillales</taxon>
        <taxon>Bacillaceae</taxon>
        <taxon>Priestia</taxon>
    </lineage>
</organism>
<comment type="caution">
    <text evidence="2">The sequence shown here is derived from an EMBL/GenBank/DDBJ whole genome shotgun (WGS) entry which is preliminary data.</text>
</comment>
<dbReference type="EMBL" id="JAFBFC010000003">
    <property type="protein sequence ID" value="MBM7703317.1"/>
    <property type="molecule type" value="Genomic_DNA"/>
</dbReference>
<dbReference type="Proteomes" id="UP000809829">
    <property type="component" value="Unassembled WGS sequence"/>
</dbReference>